<keyword evidence="1" id="KW-0472">Membrane</keyword>
<keyword evidence="1" id="KW-0812">Transmembrane</keyword>
<dbReference type="EMBL" id="VSSQ01065513">
    <property type="protein sequence ID" value="MPN18229.1"/>
    <property type="molecule type" value="Genomic_DNA"/>
</dbReference>
<protein>
    <submittedName>
        <fullName evidence="2">Uncharacterized protein</fullName>
    </submittedName>
</protein>
<feature type="transmembrane region" description="Helical" evidence="1">
    <location>
        <begin position="40"/>
        <end position="57"/>
    </location>
</feature>
<proteinExistence type="predicted"/>
<organism evidence="2">
    <name type="scientific">bioreactor metagenome</name>
    <dbReference type="NCBI Taxonomy" id="1076179"/>
    <lineage>
        <taxon>unclassified sequences</taxon>
        <taxon>metagenomes</taxon>
        <taxon>ecological metagenomes</taxon>
    </lineage>
</organism>
<comment type="caution">
    <text evidence="2">The sequence shown here is derived from an EMBL/GenBank/DDBJ whole genome shotgun (WGS) entry which is preliminary data.</text>
</comment>
<accession>A0A645FX83</accession>
<keyword evidence="1" id="KW-1133">Transmembrane helix</keyword>
<reference evidence="2" key="1">
    <citation type="submission" date="2019-08" db="EMBL/GenBank/DDBJ databases">
        <authorList>
            <person name="Kucharzyk K."/>
            <person name="Murdoch R.W."/>
            <person name="Higgins S."/>
            <person name="Loffler F."/>
        </authorList>
    </citation>
    <scope>NUCLEOTIDE SEQUENCE</scope>
</reference>
<name>A0A645FX83_9ZZZZ</name>
<gene>
    <name evidence="2" type="ORF">SDC9_165588</name>
</gene>
<evidence type="ECO:0000256" key="1">
    <source>
        <dbReference type="SAM" id="Phobius"/>
    </source>
</evidence>
<evidence type="ECO:0000313" key="2">
    <source>
        <dbReference type="EMBL" id="MPN18229.1"/>
    </source>
</evidence>
<sequence>MQWVAVKLPIAFLCLFVLHIKCIAYICRIKKVSQMDSLGDYIYLIVILIAGISSILGKRKKKALENQDPVPGLPDLEDILPEFEPVTEPVRPVYQEVKKKEKPVEHPSHDTVDDFSALKAKKQITHPVKHFAESEMTVVEDSCGPELELENSDDAKKAFIYSEIFNKRY</sequence>
<dbReference type="AlphaFoldDB" id="A0A645FX83"/>